<dbReference type="Pfam" id="PF07732">
    <property type="entry name" value="Cu-oxidase_3"/>
    <property type="match status" value="1"/>
</dbReference>
<evidence type="ECO:0000256" key="1">
    <source>
        <dbReference type="ARBA" id="ARBA00010609"/>
    </source>
</evidence>
<dbReference type="InterPro" id="IPR008972">
    <property type="entry name" value="Cupredoxin"/>
</dbReference>
<dbReference type="SUPFAM" id="SSF49503">
    <property type="entry name" value="Cupredoxins"/>
    <property type="match status" value="3"/>
</dbReference>
<dbReference type="InterPro" id="IPR033138">
    <property type="entry name" value="Cu_oxidase_CS"/>
</dbReference>
<dbReference type="PROSITE" id="PS51257">
    <property type="entry name" value="PROKAR_LIPOPROTEIN"/>
    <property type="match status" value="1"/>
</dbReference>
<dbReference type="AlphaFoldDB" id="A0A1V8TAP3"/>
<feature type="chain" id="PRO_5010708630" description="Laccase-2" evidence="6">
    <location>
        <begin position="18"/>
        <end position="682"/>
    </location>
</feature>
<evidence type="ECO:0000256" key="3">
    <source>
        <dbReference type="ARBA" id="ARBA00023002"/>
    </source>
</evidence>
<accession>A0A1V8TAP3</accession>
<dbReference type="PANTHER" id="PTHR11709">
    <property type="entry name" value="MULTI-COPPER OXIDASE"/>
    <property type="match status" value="1"/>
</dbReference>
<reference evidence="11" key="1">
    <citation type="submission" date="2017-03" db="EMBL/GenBank/DDBJ databases">
        <title>Genomes of endolithic fungi from Antarctica.</title>
        <authorList>
            <person name="Coleine C."/>
            <person name="Masonjones S."/>
            <person name="Stajich J.E."/>
        </authorList>
    </citation>
    <scope>NUCLEOTIDE SEQUENCE [LARGE SCALE GENOMIC DNA]</scope>
    <source>
        <strain evidence="11">CCFEE 5527</strain>
    </source>
</reference>
<feature type="domain" description="Plastocyanin-like" evidence="7">
    <location>
        <begin position="279"/>
        <end position="451"/>
    </location>
</feature>
<comment type="similarity">
    <text evidence="1">Belongs to the multicopper oxidase family.</text>
</comment>
<feature type="domain" description="Plastocyanin-like" evidence="8">
    <location>
        <begin position="520"/>
        <end position="648"/>
    </location>
</feature>
<keyword evidence="4" id="KW-0186">Copper</keyword>
<evidence type="ECO:0000256" key="5">
    <source>
        <dbReference type="SAM" id="MobiDB-lite"/>
    </source>
</evidence>
<evidence type="ECO:0000313" key="10">
    <source>
        <dbReference type="EMBL" id="OQO08344.1"/>
    </source>
</evidence>
<dbReference type="InterPro" id="IPR011707">
    <property type="entry name" value="Cu-oxidase-like_N"/>
</dbReference>
<dbReference type="PROSITE" id="PS00079">
    <property type="entry name" value="MULTICOPPER_OXIDASE1"/>
    <property type="match status" value="1"/>
</dbReference>
<dbReference type="CDD" id="cd13854">
    <property type="entry name" value="CuRO_1_MaLCC_like"/>
    <property type="match status" value="1"/>
</dbReference>
<evidence type="ECO:0000259" key="8">
    <source>
        <dbReference type="Pfam" id="PF07731"/>
    </source>
</evidence>
<feature type="signal peptide" evidence="6">
    <location>
        <begin position="1"/>
        <end position="17"/>
    </location>
</feature>
<evidence type="ECO:0000259" key="9">
    <source>
        <dbReference type="Pfam" id="PF07732"/>
    </source>
</evidence>
<name>A0A1V8TAP3_9PEZI</name>
<keyword evidence="2" id="KW-0479">Metal-binding</keyword>
<dbReference type="PROSITE" id="PS00080">
    <property type="entry name" value="MULTICOPPER_OXIDASE2"/>
    <property type="match status" value="1"/>
</dbReference>
<feature type="domain" description="Plastocyanin-like" evidence="9">
    <location>
        <begin position="151"/>
        <end position="267"/>
    </location>
</feature>
<dbReference type="InterPro" id="IPR001117">
    <property type="entry name" value="Cu-oxidase_2nd"/>
</dbReference>
<dbReference type="GO" id="GO:0016491">
    <property type="term" value="F:oxidoreductase activity"/>
    <property type="evidence" value="ECO:0007669"/>
    <property type="project" value="UniProtKB-KW"/>
</dbReference>
<dbReference type="InterPro" id="IPR045087">
    <property type="entry name" value="Cu-oxidase_fam"/>
</dbReference>
<dbReference type="Pfam" id="PF00394">
    <property type="entry name" value="Cu-oxidase"/>
    <property type="match status" value="1"/>
</dbReference>
<gene>
    <name evidence="10" type="ORF">B0A48_06214</name>
</gene>
<proteinExistence type="inferred from homology"/>
<dbReference type="OrthoDB" id="2121828at2759"/>
<dbReference type="CDD" id="cd13880">
    <property type="entry name" value="CuRO_2_MaLCC_like"/>
    <property type="match status" value="1"/>
</dbReference>
<dbReference type="Gene3D" id="2.60.40.420">
    <property type="entry name" value="Cupredoxins - blue copper proteins"/>
    <property type="match status" value="3"/>
</dbReference>
<dbReference type="Pfam" id="PF07731">
    <property type="entry name" value="Cu-oxidase_2"/>
    <property type="match status" value="1"/>
</dbReference>
<dbReference type="EMBL" id="NAJO01000012">
    <property type="protein sequence ID" value="OQO08344.1"/>
    <property type="molecule type" value="Genomic_DNA"/>
</dbReference>
<evidence type="ECO:0000256" key="4">
    <source>
        <dbReference type="ARBA" id="ARBA00023008"/>
    </source>
</evidence>
<evidence type="ECO:0000259" key="7">
    <source>
        <dbReference type="Pfam" id="PF00394"/>
    </source>
</evidence>
<evidence type="ECO:0000256" key="2">
    <source>
        <dbReference type="ARBA" id="ARBA00022723"/>
    </source>
</evidence>
<protein>
    <recommendedName>
        <fullName evidence="12">Laccase-2</fullName>
    </recommendedName>
</protein>
<dbReference type="InterPro" id="IPR002355">
    <property type="entry name" value="Cu_oxidase_Cu_BS"/>
</dbReference>
<evidence type="ECO:0000313" key="11">
    <source>
        <dbReference type="Proteomes" id="UP000192596"/>
    </source>
</evidence>
<comment type="caution">
    <text evidence="10">The sequence shown here is derived from an EMBL/GenBank/DDBJ whole genome shotgun (WGS) entry which is preliminary data.</text>
</comment>
<keyword evidence="6" id="KW-0732">Signal</keyword>
<dbReference type="GO" id="GO:0005507">
    <property type="term" value="F:copper ion binding"/>
    <property type="evidence" value="ECO:0007669"/>
    <property type="project" value="InterPro"/>
</dbReference>
<dbReference type="STRING" id="1507870.A0A1V8TAP3"/>
<organism evidence="10 11">
    <name type="scientific">Cryoendolithus antarcticus</name>
    <dbReference type="NCBI Taxonomy" id="1507870"/>
    <lineage>
        <taxon>Eukaryota</taxon>
        <taxon>Fungi</taxon>
        <taxon>Dikarya</taxon>
        <taxon>Ascomycota</taxon>
        <taxon>Pezizomycotina</taxon>
        <taxon>Dothideomycetes</taxon>
        <taxon>Dothideomycetidae</taxon>
        <taxon>Cladosporiales</taxon>
        <taxon>Cladosporiaceae</taxon>
        <taxon>Cryoendolithus</taxon>
    </lineage>
</organism>
<dbReference type="Proteomes" id="UP000192596">
    <property type="component" value="Unassembled WGS sequence"/>
</dbReference>
<sequence>MRATWPAVALAAGGAAAQGITHTVYTTTTVSVAACPAPSTFATAVSSSHTPTTSSSTESSASTTKSATSMASSSSAAASASSTGSLTNAQQVGKSTWGTLSQPTFPKWLGAPNGIEYQTAPWGSNTVKNSDATVLGDVPVTNVTRHYDFTISRSQISVDGVLRDTILVNDQFPGPAIEANWGDWIEVVVHNNITAPEEGTALHWHGMLQRGTPWADGTPGDAQCPLAPGKSYTYRYQAELYGTSWYHAHYSAQYTGGVAGPMQIYGPSSQDYDVDLGAVMLTDWNHVPYFSIVTDVVGTDFSKIPPRSDNLLINGRNSFNCSQPSYDNSTEWLGSNLKSSINWTCVEDAPLSKFQFQTGKTHRLRLINHGADGVQKFSIDGHSFTVISIDYVPVVPYTTNTITLAVGQRTDVLVTANNNSAKSYYMRTTTTGGDACGQSSAKEALAVVYYSSADTTTFPAYTSPATPAKDCASDPLPSLVPSYPLKPSSNPYQQDLTLSLGRNSTGNFEWQINSQTYRANFNEPLLYDAAAGNTSNTFETQDKENPLFNIFDFGSNSSVLLNITNNTPVGHPFHLHGHNFYVLASGHGVWDGSLLGSANPTRRDTQWIDVGGYVVLQFEADNPGVWPFHCHVAWHLSGGLAINVATRTDEIVPIPKGTREQTCIDWDAYTKRDEVDQIDSGS</sequence>
<evidence type="ECO:0000256" key="6">
    <source>
        <dbReference type="SAM" id="SignalP"/>
    </source>
</evidence>
<evidence type="ECO:0008006" key="12">
    <source>
        <dbReference type="Google" id="ProtNLM"/>
    </source>
</evidence>
<keyword evidence="11" id="KW-1185">Reference proteome</keyword>
<dbReference type="PANTHER" id="PTHR11709:SF145">
    <property type="entry name" value="LCC1"/>
    <property type="match status" value="1"/>
</dbReference>
<keyword evidence="3" id="KW-0560">Oxidoreductase</keyword>
<dbReference type="CDD" id="cd13901">
    <property type="entry name" value="CuRO_3_MaLCC_like"/>
    <property type="match status" value="1"/>
</dbReference>
<dbReference type="InterPro" id="IPR011706">
    <property type="entry name" value="Cu-oxidase_C"/>
</dbReference>
<feature type="region of interest" description="Disordered" evidence="5">
    <location>
        <begin position="42"/>
        <end position="67"/>
    </location>
</feature>
<dbReference type="InParanoid" id="A0A1V8TAP3"/>